<feature type="compositionally biased region" description="Basic and acidic residues" evidence="2">
    <location>
        <begin position="34"/>
        <end position="51"/>
    </location>
</feature>
<dbReference type="PANTHER" id="PTHR13596">
    <property type="entry name" value="SMALL EDRK-RICH FACTOR 1"/>
    <property type="match status" value="1"/>
</dbReference>
<dbReference type="OrthoDB" id="18018at2759"/>
<comment type="similarity">
    <text evidence="1">Belongs to the SERF family.</text>
</comment>
<protein>
    <recommendedName>
        <fullName evidence="3">Small EDRK-rich factor-like N-terminal domain-containing protein</fullName>
    </recommendedName>
</protein>
<gene>
    <name evidence="4" type="ORF">IWQ60_007656</name>
</gene>
<evidence type="ECO:0000313" key="5">
    <source>
        <dbReference type="Proteomes" id="UP001150569"/>
    </source>
</evidence>
<dbReference type="EMBL" id="JANBPT010000525">
    <property type="protein sequence ID" value="KAJ1917834.1"/>
    <property type="molecule type" value="Genomic_DNA"/>
</dbReference>
<dbReference type="PANTHER" id="PTHR13596:SF0">
    <property type="entry name" value="SI:CH211-39K3.2-RELATED"/>
    <property type="match status" value="1"/>
</dbReference>
<feature type="compositionally biased region" description="Basic and acidic residues" evidence="2">
    <location>
        <begin position="1"/>
        <end position="12"/>
    </location>
</feature>
<feature type="domain" description="Small EDRK-rich factor-like N-terminal" evidence="3">
    <location>
        <begin position="1"/>
        <end position="29"/>
    </location>
</feature>
<evidence type="ECO:0000313" key="4">
    <source>
        <dbReference type="EMBL" id="KAJ1917834.1"/>
    </source>
</evidence>
<feature type="region of interest" description="Disordered" evidence="2">
    <location>
        <begin position="1"/>
        <end position="51"/>
    </location>
</feature>
<name>A0A9W8DTN2_9FUNG</name>
<comment type="caution">
    <text evidence="4">The sequence shown here is derived from an EMBL/GenBank/DDBJ whole genome shotgun (WGS) entry which is preliminary data.</text>
</comment>
<proteinExistence type="inferred from homology"/>
<evidence type="ECO:0000256" key="2">
    <source>
        <dbReference type="SAM" id="MobiDB-lite"/>
    </source>
</evidence>
<dbReference type="Pfam" id="PF04419">
    <property type="entry name" value="SERF-like_N"/>
    <property type="match status" value="1"/>
</dbReference>
<feature type="compositionally biased region" description="Basic and acidic residues" evidence="2">
    <location>
        <begin position="19"/>
        <end position="28"/>
    </location>
</feature>
<reference evidence="4" key="1">
    <citation type="submission" date="2022-07" db="EMBL/GenBank/DDBJ databases">
        <title>Phylogenomic reconstructions and comparative analyses of Kickxellomycotina fungi.</title>
        <authorList>
            <person name="Reynolds N.K."/>
            <person name="Stajich J.E."/>
            <person name="Barry K."/>
            <person name="Grigoriev I.V."/>
            <person name="Crous P."/>
            <person name="Smith M.E."/>
        </authorList>
    </citation>
    <scope>NUCLEOTIDE SEQUENCE</scope>
    <source>
        <strain evidence="4">RSA 861</strain>
    </source>
</reference>
<dbReference type="AlphaFoldDB" id="A0A9W8DTN2"/>
<accession>A0A9W8DTN2</accession>
<organism evidence="4 5">
    <name type="scientific">Tieghemiomyces parasiticus</name>
    <dbReference type="NCBI Taxonomy" id="78921"/>
    <lineage>
        <taxon>Eukaryota</taxon>
        <taxon>Fungi</taxon>
        <taxon>Fungi incertae sedis</taxon>
        <taxon>Zoopagomycota</taxon>
        <taxon>Kickxellomycotina</taxon>
        <taxon>Dimargaritomycetes</taxon>
        <taxon>Dimargaritales</taxon>
        <taxon>Dimargaritaceae</taxon>
        <taxon>Tieghemiomyces</taxon>
    </lineage>
</organism>
<sequence length="99" mass="11071">MTRGNQRELAREKARKKADKQGKGKTTDGRALIKKKEDDANIMREKQKVSREAELRPDPFTIGLLKIETTGVAATVIMAHQTSREGSWLWGSFLMLTGG</sequence>
<dbReference type="InterPro" id="IPR040211">
    <property type="entry name" value="SERF1/2-like"/>
</dbReference>
<keyword evidence="5" id="KW-1185">Reference proteome</keyword>
<dbReference type="Proteomes" id="UP001150569">
    <property type="component" value="Unassembled WGS sequence"/>
</dbReference>
<dbReference type="InterPro" id="IPR007513">
    <property type="entry name" value="SERF-like_N"/>
</dbReference>
<evidence type="ECO:0000256" key="1">
    <source>
        <dbReference type="ARBA" id="ARBA00007309"/>
    </source>
</evidence>
<evidence type="ECO:0000259" key="3">
    <source>
        <dbReference type="Pfam" id="PF04419"/>
    </source>
</evidence>